<organism evidence="7 8">
    <name type="scientific">Mycobacterium riyadhense</name>
    <dbReference type="NCBI Taxonomy" id="486698"/>
    <lineage>
        <taxon>Bacteria</taxon>
        <taxon>Bacillati</taxon>
        <taxon>Actinomycetota</taxon>
        <taxon>Actinomycetes</taxon>
        <taxon>Mycobacteriales</taxon>
        <taxon>Mycobacteriaceae</taxon>
        <taxon>Mycobacterium</taxon>
    </lineage>
</organism>
<comment type="cofactor">
    <cofactor evidence="1">
        <name>FAD</name>
        <dbReference type="ChEBI" id="CHEBI:57692"/>
    </cofactor>
</comment>
<evidence type="ECO:0000256" key="1">
    <source>
        <dbReference type="ARBA" id="ARBA00001974"/>
    </source>
</evidence>
<comment type="similarity">
    <text evidence="2">Belongs to the NADH dehydrogenase family.</text>
</comment>
<dbReference type="InterPro" id="IPR023753">
    <property type="entry name" value="FAD/NAD-binding_dom"/>
</dbReference>
<dbReference type="InterPro" id="IPR036188">
    <property type="entry name" value="FAD/NAD-bd_sf"/>
</dbReference>
<dbReference type="RefSeq" id="WP_085253223.1">
    <property type="nucleotide sequence ID" value="NZ_CAJMWI010000001.1"/>
</dbReference>
<comment type="caution">
    <text evidence="7">The sequence shown here is derived from an EMBL/GenBank/DDBJ whole genome shotgun (WGS) entry which is preliminary data.</text>
</comment>
<evidence type="ECO:0000259" key="6">
    <source>
        <dbReference type="Pfam" id="PF07992"/>
    </source>
</evidence>
<accession>A0A1X2B7D7</accession>
<dbReference type="PANTHER" id="PTHR42913:SF3">
    <property type="entry name" value="64 KDA MITOCHONDRIAL NADH DEHYDROGENASE (EUROFUNG)"/>
    <property type="match status" value="1"/>
</dbReference>
<sequence>MTELPVRKSHVVVIGGGYAGTVAANHLRLRADVDITLVNSRPVFVERIRLHQLAAGSGTATVDYGTLLGDGIRLVVDTVDRIDTGDRKLLLASGAELTYDYLIYAVGSTGALPAVPGAAEFAYSVADLEGATRLRYALADLHFDAPVTVVGGGLTGIEAASELAEQGRRVTLVCGGILGPSLSERGRRSVRKQLRKLGVELLEAVAVRQVQWNAVVLADGAVLPSAVTVWTAGFGVPDLATRSGLRTDAEGRVLTDESLTSLDDDRVVAAGDAVAPSGQPLRMSCQAAGPLGAQAANTVLSRIAGDIPAPLSQAFVGQCISLGRSHGTVQLSRSDDTPVNVVVGGRSAASIKEAICRGTVWSIRREAAKPGTYFWLKGGKRPAQLPTDQRVALP</sequence>
<keyword evidence="3" id="KW-0285">Flavoprotein</keyword>
<dbReference type="GeneID" id="93496520"/>
<dbReference type="OrthoDB" id="9784880at2"/>
<protein>
    <submittedName>
        <fullName evidence="7">Pyridine nucleotide-disulfide oxidoreductase</fullName>
    </submittedName>
</protein>
<keyword evidence="8" id="KW-1185">Reference proteome</keyword>
<name>A0A1X2B7D7_9MYCO</name>
<proteinExistence type="inferred from homology"/>
<dbReference type="InterPro" id="IPR051169">
    <property type="entry name" value="NADH-Q_oxidoreductase"/>
</dbReference>
<reference evidence="7 8" key="1">
    <citation type="submission" date="2016-01" db="EMBL/GenBank/DDBJ databases">
        <title>The new phylogeny of the genus Mycobacterium.</title>
        <authorList>
            <person name="Tarcisio F."/>
            <person name="Conor M."/>
            <person name="Antonella G."/>
            <person name="Elisabetta G."/>
            <person name="Giulia F.S."/>
            <person name="Sara T."/>
            <person name="Anna F."/>
            <person name="Clotilde B."/>
            <person name="Roberto B."/>
            <person name="Veronica D.S."/>
            <person name="Fabio R."/>
            <person name="Monica P."/>
            <person name="Olivier J."/>
            <person name="Enrico T."/>
            <person name="Nicola S."/>
        </authorList>
    </citation>
    <scope>NUCLEOTIDE SEQUENCE [LARGE SCALE GENOMIC DNA]</scope>
    <source>
        <strain evidence="7 8">DSM 45176</strain>
    </source>
</reference>
<keyword evidence="4" id="KW-0274">FAD</keyword>
<evidence type="ECO:0000313" key="8">
    <source>
        <dbReference type="Proteomes" id="UP000193087"/>
    </source>
</evidence>
<dbReference type="GO" id="GO:0003955">
    <property type="term" value="F:NAD(P)H dehydrogenase (quinone) activity"/>
    <property type="evidence" value="ECO:0007669"/>
    <property type="project" value="TreeGrafter"/>
</dbReference>
<dbReference type="PRINTS" id="PR00469">
    <property type="entry name" value="PNDRDTASEII"/>
</dbReference>
<dbReference type="Gene3D" id="3.50.50.100">
    <property type="match status" value="1"/>
</dbReference>
<evidence type="ECO:0000256" key="3">
    <source>
        <dbReference type="ARBA" id="ARBA00022630"/>
    </source>
</evidence>
<evidence type="ECO:0000256" key="4">
    <source>
        <dbReference type="ARBA" id="ARBA00022827"/>
    </source>
</evidence>
<dbReference type="SUPFAM" id="SSF51905">
    <property type="entry name" value="FAD/NAD(P)-binding domain"/>
    <property type="match status" value="1"/>
</dbReference>
<evidence type="ECO:0000256" key="5">
    <source>
        <dbReference type="ARBA" id="ARBA00023002"/>
    </source>
</evidence>
<evidence type="ECO:0000313" key="7">
    <source>
        <dbReference type="EMBL" id="ORW59615.1"/>
    </source>
</evidence>
<dbReference type="PANTHER" id="PTHR42913">
    <property type="entry name" value="APOPTOSIS-INDUCING FACTOR 1"/>
    <property type="match status" value="1"/>
</dbReference>
<dbReference type="PRINTS" id="PR00368">
    <property type="entry name" value="FADPNR"/>
</dbReference>
<dbReference type="Proteomes" id="UP000193087">
    <property type="component" value="Unassembled WGS sequence"/>
</dbReference>
<gene>
    <name evidence="7" type="ORF">AWC22_05955</name>
</gene>
<dbReference type="EMBL" id="LQPQ01000241">
    <property type="protein sequence ID" value="ORW59615.1"/>
    <property type="molecule type" value="Genomic_DNA"/>
</dbReference>
<feature type="domain" description="FAD/NAD(P)-binding" evidence="6">
    <location>
        <begin position="10"/>
        <end position="288"/>
    </location>
</feature>
<dbReference type="Pfam" id="PF07992">
    <property type="entry name" value="Pyr_redox_2"/>
    <property type="match status" value="1"/>
</dbReference>
<dbReference type="STRING" id="486698.AWC22_05955"/>
<evidence type="ECO:0000256" key="2">
    <source>
        <dbReference type="ARBA" id="ARBA00005272"/>
    </source>
</evidence>
<dbReference type="AlphaFoldDB" id="A0A1X2B7D7"/>
<dbReference type="GO" id="GO:0019646">
    <property type="term" value="P:aerobic electron transport chain"/>
    <property type="evidence" value="ECO:0007669"/>
    <property type="project" value="TreeGrafter"/>
</dbReference>
<keyword evidence="5" id="KW-0560">Oxidoreductase</keyword>